<evidence type="ECO:0000256" key="15">
    <source>
        <dbReference type="ARBA" id="ARBA00023242"/>
    </source>
</evidence>
<evidence type="ECO:0000256" key="17">
    <source>
        <dbReference type="SAM" id="MobiDB-lite"/>
    </source>
</evidence>
<feature type="compositionally biased region" description="Low complexity" evidence="17">
    <location>
        <begin position="67"/>
        <end position="86"/>
    </location>
</feature>
<dbReference type="GO" id="GO:0003677">
    <property type="term" value="F:DNA binding"/>
    <property type="evidence" value="ECO:0007669"/>
    <property type="project" value="UniProtKB-KW"/>
</dbReference>
<evidence type="ECO:0000256" key="6">
    <source>
        <dbReference type="ARBA" id="ARBA00022801"/>
    </source>
</evidence>
<evidence type="ECO:0000256" key="13">
    <source>
        <dbReference type="ARBA" id="ARBA00023158"/>
    </source>
</evidence>
<accession>B9RGI1</accession>
<gene>
    <name evidence="21" type="ORF">RCOM_1454140</name>
</gene>
<evidence type="ECO:0000256" key="2">
    <source>
        <dbReference type="ARBA" id="ARBA00008438"/>
    </source>
</evidence>
<dbReference type="GO" id="GO:0004386">
    <property type="term" value="F:helicase activity"/>
    <property type="evidence" value="ECO:0007669"/>
    <property type="project" value="UniProtKB-KW"/>
</dbReference>
<keyword evidence="9" id="KW-0067">ATP-binding</keyword>
<evidence type="ECO:0000256" key="5">
    <source>
        <dbReference type="ARBA" id="ARBA00022771"/>
    </source>
</evidence>
<dbReference type="InterPro" id="IPR017907">
    <property type="entry name" value="Znf_RING_CS"/>
</dbReference>
<keyword evidence="3" id="KW-0479">Metal-binding</keyword>
<dbReference type="STRING" id="3988.B9RGI1"/>
<dbReference type="InterPro" id="IPR018957">
    <property type="entry name" value="Znf_C3HC4_RING-type"/>
</dbReference>
<dbReference type="SMART" id="SM00490">
    <property type="entry name" value="HELICc"/>
    <property type="match status" value="1"/>
</dbReference>
<dbReference type="PANTHER" id="PTHR45626:SF24">
    <property type="entry name" value="HELICASE-LIKE TRANSCRIPTION FACTOR CHR28-RELATED"/>
    <property type="match status" value="1"/>
</dbReference>
<sequence>MEPIDISSDSDVVIEDDEDFEFETSPVRRPTDSRILPPWAAIATTDSRSSGYGRQTQRDTSPKRPYSSNGSSSNWHSSNGGSSNWHTSQADDSLYAIGNGNAGLPRTVNSRIANVYGTDYEKLSSQQALKRTLPSSLHRSPISSISNSLVEGVSSSQTRDIYGNAYHPAGPSSSHSKGFGRGNYEEAITYVSNGSRTLPPSLMRGKSTPSAQFGLRDPAFHPMAGEEGVAGSDERLIYQAALEDLNQPKVEATLPDGLLSVPLLRHQKIALAWMLQKETRSLHCLGGILADDQGLGKTVSMIALIQMQKFLQLKSKSEDQANKKSEALNLDDDDESGRPGLNEVKQVGEYDDTTSVPEASNSTRVFKRKRLAAGTLVVCPASILRQWAGELDDKVADEAKLTCLIYHGGSRTKDPAELAKYDVVLTTYSIITNEVPKQPLVNEDEADEKDGEKCGLSSEFSINKKMKKTTTVSKKRKKGRKGIDCSSNDYDSGPLARVGWSRVILDEAQTIKNHRTQVARACCSLRAKTRWCLSGTPIQNAIDDLYSYFRFLRYDPYAVYKSFYTTIKVPISRNAIQGYKKLQAVLRAVMLRRTKGTLIDGEPIVKLPPKSTCLTKVNFSTEERAFYTRLEADSRSKFKAYAAAGTVNQNYANILLMLLRLRQACDHPLLVKGLNSDSFGKDSAEMAKRLPNDMVINLLSCLATSSAICRACNDPPEDPVVTMCDHVFCYQCVSEYLTGDDNMCPARGCKELLGPDVVFSEATLRSCMSDNLDAGPKRPEFDERAMVLQNEYSSSKIRAVLEILQSHCQVKSPSPELGGATEYNGSSTAPSSLVIKSIIFSQWTSMLDLVEFSLNQHCIQYRRLDGTMTLGARDRAVKDFNTDPEVTVMLMSLKAGNLGLNMVAACHVILLDLWWNPTTEDQAVDRAHRIGQTRPVTVTRLTIKDTVEDRILALQEEKRRMVASAFGEDASGGSATRLTVEDLKYLFMGRSAP</sequence>
<evidence type="ECO:0000256" key="8">
    <source>
        <dbReference type="ARBA" id="ARBA00022833"/>
    </source>
</evidence>
<evidence type="ECO:0000256" key="12">
    <source>
        <dbReference type="ARBA" id="ARBA00023125"/>
    </source>
</evidence>
<dbReference type="Pfam" id="PF00176">
    <property type="entry name" value="SNF2-rel_dom"/>
    <property type="match status" value="1"/>
</dbReference>
<evidence type="ECO:0000256" key="9">
    <source>
        <dbReference type="ARBA" id="ARBA00022840"/>
    </source>
</evidence>
<dbReference type="GO" id="GO:0008094">
    <property type="term" value="F:ATP-dependent activity, acting on DNA"/>
    <property type="evidence" value="ECO:0000318"/>
    <property type="project" value="GO_Central"/>
</dbReference>
<organism evidence="21 22">
    <name type="scientific">Ricinus communis</name>
    <name type="common">Castor bean</name>
    <dbReference type="NCBI Taxonomy" id="3988"/>
    <lineage>
        <taxon>Eukaryota</taxon>
        <taxon>Viridiplantae</taxon>
        <taxon>Streptophyta</taxon>
        <taxon>Embryophyta</taxon>
        <taxon>Tracheophyta</taxon>
        <taxon>Spermatophyta</taxon>
        <taxon>Magnoliopsida</taxon>
        <taxon>eudicotyledons</taxon>
        <taxon>Gunneridae</taxon>
        <taxon>Pentapetalae</taxon>
        <taxon>rosids</taxon>
        <taxon>fabids</taxon>
        <taxon>Malpighiales</taxon>
        <taxon>Euphorbiaceae</taxon>
        <taxon>Acalyphoideae</taxon>
        <taxon>Acalypheae</taxon>
        <taxon>Ricinus</taxon>
    </lineage>
</organism>
<comment type="subcellular location">
    <subcellularLocation>
        <location evidence="1">Nucleus</location>
    </subcellularLocation>
</comment>
<feature type="domain" description="Helicase C-terminal" evidence="20">
    <location>
        <begin position="829"/>
        <end position="984"/>
    </location>
</feature>
<reference evidence="22" key="1">
    <citation type="journal article" date="2010" name="Nat. Biotechnol.">
        <title>Draft genome sequence of the oilseed species Ricinus communis.</title>
        <authorList>
            <person name="Chan A.P."/>
            <person name="Crabtree J."/>
            <person name="Zhao Q."/>
            <person name="Lorenzi H."/>
            <person name="Orvis J."/>
            <person name="Puiu D."/>
            <person name="Melake-Berhan A."/>
            <person name="Jones K.M."/>
            <person name="Redman J."/>
            <person name="Chen G."/>
            <person name="Cahoon E.B."/>
            <person name="Gedil M."/>
            <person name="Stanke M."/>
            <person name="Haas B.J."/>
            <person name="Wortman J.R."/>
            <person name="Fraser-Liggett C.M."/>
            <person name="Ravel J."/>
            <person name="Rabinowicz P.D."/>
        </authorList>
    </citation>
    <scope>NUCLEOTIDE SEQUENCE [LARGE SCALE GENOMIC DNA]</scope>
    <source>
        <strain evidence="22">cv. Hale</strain>
    </source>
</reference>
<dbReference type="AlphaFoldDB" id="B9RGI1"/>
<dbReference type="InterPro" id="IPR001841">
    <property type="entry name" value="Znf_RING"/>
</dbReference>
<feature type="domain" description="Helicase ATP-binding" evidence="19">
    <location>
        <begin position="278"/>
        <end position="555"/>
    </location>
</feature>
<dbReference type="EC" id="2.7.11.1" evidence="21"/>
<dbReference type="InParanoid" id="B9RGI1"/>
<keyword evidence="14" id="KW-0804">Transcription</keyword>
<dbReference type="PROSITE" id="PS50089">
    <property type="entry name" value="ZF_RING_2"/>
    <property type="match status" value="1"/>
</dbReference>
<dbReference type="Gene3D" id="3.30.40.10">
    <property type="entry name" value="Zinc/RING finger domain, C3HC4 (zinc finger)"/>
    <property type="match status" value="1"/>
</dbReference>
<feature type="region of interest" description="Disordered" evidence="17">
    <location>
        <begin position="1"/>
        <end position="86"/>
    </location>
</feature>
<keyword evidence="5 16" id="KW-0863">Zinc-finger</keyword>
<keyword evidence="15" id="KW-0539">Nucleus</keyword>
<dbReference type="InterPro" id="IPR013083">
    <property type="entry name" value="Znf_RING/FYVE/PHD"/>
</dbReference>
<dbReference type="InterPro" id="IPR049730">
    <property type="entry name" value="SNF2/RAD54-like_C"/>
</dbReference>
<dbReference type="Pfam" id="PF00271">
    <property type="entry name" value="Helicase_C"/>
    <property type="match status" value="1"/>
</dbReference>
<dbReference type="GO" id="GO:0005634">
    <property type="term" value="C:nucleus"/>
    <property type="evidence" value="ECO:0000318"/>
    <property type="project" value="GO_Central"/>
</dbReference>
<keyword evidence="8" id="KW-0862">Zinc</keyword>
<evidence type="ECO:0000256" key="4">
    <source>
        <dbReference type="ARBA" id="ARBA00022741"/>
    </source>
</evidence>
<dbReference type="OrthoDB" id="448448at2759"/>
<comment type="similarity">
    <text evidence="2">Belongs to the SNF2/RAD54 helicase family. RAD16 subfamily.</text>
</comment>
<name>B9RGI1_RICCO</name>
<keyword evidence="6" id="KW-0378">Hydrolase</keyword>
<dbReference type="InterPro" id="IPR014001">
    <property type="entry name" value="Helicase_ATP-bd"/>
</dbReference>
<feature type="compositionally biased region" description="Acidic residues" evidence="17">
    <location>
        <begin position="12"/>
        <end position="22"/>
    </location>
</feature>
<keyword evidence="22" id="KW-1185">Reference proteome</keyword>
<dbReference type="PROSITE" id="PS51194">
    <property type="entry name" value="HELICASE_CTER"/>
    <property type="match status" value="1"/>
</dbReference>
<dbReference type="GO" id="GO:0004674">
    <property type="term" value="F:protein serine/threonine kinase activity"/>
    <property type="evidence" value="ECO:0007669"/>
    <property type="project" value="UniProtKB-EC"/>
</dbReference>
<dbReference type="CDD" id="cd18008">
    <property type="entry name" value="DEXDc_SHPRH-like"/>
    <property type="match status" value="1"/>
</dbReference>
<dbReference type="FunFam" id="3.40.50.10810:FF:000071">
    <property type="entry name" value="SNF2 domain-containing protein / helicase domain-containing protein / zinc finger protein-like protein"/>
    <property type="match status" value="1"/>
</dbReference>
<evidence type="ECO:0000313" key="21">
    <source>
        <dbReference type="EMBL" id="EEF49636.1"/>
    </source>
</evidence>
<evidence type="ECO:0000256" key="7">
    <source>
        <dbReference type="ARBA" id="ARBA00022806"/>
    </source>
</evidence>
<dbReference type="Proteomes" id="UP000008311">
    <property type="component" value="Unassembled WGS sequence"/>
</dbReference>
<dbReference type="CDD" id="cd18793">
    <property type="entry name" value="SF2_C_SNF"/>
    <property type="match status" value="1"/>
</dbReference>
<evidence type="ECO:0000259" key="20">
    <source>
        <dbReference type="PROSITE" id="PS51194"/>
    </source>
</evidence>
<dbReference type="SUPFAM" id="SSF52540">
    <property type="entry name" value="P-loop containing nucleoside triphosphate hydrolases"/>
    <property type="match status" value="2"/>
</dbReference>
<keyword evidence="10" id="KW-0156">Chromatin regulator</keyword>
<feature type="domain" description="RING-type" evidence="18">
    <location>
        <begin position="709"/>
        <end position="745"/>
    </location>
</feature>
<evidence type="ECO:0000256" key="16">
    <source>
        <dbReference type="PROSITE-ProRule" id="PRU00175"/>
    </source>
</evidence>
<keyword evidence="4" id="KW-0547">Nucleotide-binding</keyword>
<keyword evidence="21" id="KW-0808">Transferase</keyword>
<dbReference type="GO" id="GO:0008270">
    <property type="term" value="F:zinc ion binding"/>
    <property type="evidence" value="ECO:0007669"/>
    <property type="project" value="UniProtKB-KW"/>
</dbReference>
<evidence type="ECO:0000256" key="11">
    <source>
        <dbReference type="ARBA" id="ARBA00023015"/>
    </source>
</evidence>
<evidence type="ECO:0000256" key="1">
    <source>
        <dbReference type="ARBA" id="ARBA00004123"/>
    </source>
</evidence>
<dbReference type="SMART" id="SM00487">
    <property type="entry name" value="DEXDc"/>
    <property type="match status" value="1"/>
</dbReference>
<dbReference type="PROSITE" id="PS00518">
    <property type="entry name" value="ZF_RING_1"/>
    <property type="match status" value="1"/>
</dbReference>
<keyword evidence="11" id="KW-0805">Transcription regulation</keyword>
<evidence type="ECO:0000256" key="10">
    <source>
        <dbReference type="ARBA" id="ARBA00022853"/>
    </source>
</evidence>
<keyword evidence="12" id="KW-0238">DNA-binding</keyword>
<dbReference type="Gene3D" id="3.40.50.10810">
    <property type="entry name" value="Tandem AAA-ATPase domain"/>
    <property type="match status" value="3"/>
</dbReference>
<dbReference type="eggNOG" id="KOG1001">
    <property type="taxonomic scope" value="Eukaryota"/>
</dbReference>
<protein>
    <submittedName>
        <fullName evidence="21">DNA repair helicase rad5,16, putative</fullName>
        <ecNumber evidence="21">2.7.11.1</ecNumber>
    </submittedName>
</protein>
<dbReference type="GO" id="GO:0006281">
    <property type="term" value="P:DNA repair"/>
    <property type="evidence" value="ECO:0000318"/>
    <property type="project" value="GO_Central"/>
</dbReference>
<dbReference type="InterPro" id="IPR050628">
    <property type="entry name" value="SNF2_RAD54_helicase_TF"/>
</dbReference>
<dbReference type="InterPro" id="IPR001650">
    <property type="entry name" value="Helicase_C-like"/>
</dbReference>
<dbReference type="PANTHER" id="PTHR45626">
    <property type="entry name" value="TRANSCRIPTION TERMINATION FACTOR 2-RELATED"/>
    <property type="match status" value="1"/>
</dbReference>
<dbReference type="InterPro" id="IPR038718">
    <property type="entry name" value="SNF2-like_sf"/>
</dbReference>
<feature type="region of interest" description="Disordered" evidence="17">
    <location>
        <begin position="325"/>
        <end position="357"/>
    </location>
</feature>
<evidence type="ECO:0000313" key="22">
    <source>
        <dbReference type="Proteomes" id="UP000008311"/>
    </source>
</evidence>
<dbReference type="GO" id="GO:0005524">
    <property type="term" value="F:ATP binding"/>
    <property type="evidence" value="ECO:0007669"/>
    <property type="project" value="UniProtKB-KW"/>
</dbReference>
<proteinExistence type="inferred from homology"/>
<evidence type="ECO:0000259" key="18">
    <source>
        <dbReference type="PROSITE" id="PS50089"/>
    </source>
</evidence>
<keyword evidence="13" id="KW-0943">RNA-mediated gene silencing</keyword>
<dbReference type="FunFam" id="3.40.50.10810:FF:000068">
    <property type="entry name" value="SNF2 domain-containing protein / helicase domain-containing protein / zinc finger protein-like protein"/>
    <property type="match status" value="1"/>
</dbReference>
<evidence type="ECO:0000259" key="19">
    <source>
        <dbReference type="PROSITE" id="PS51192"/>
    </source>
</evidence>
<feature type="compositionally biased region" description="Polar residues" evidence="17">
    <location>
        <begin position="44"/>
        <end position="55"/>
    </location>
</feature>
<dbReference type="PROSITE" id="PS51192">
    <property type="entry name" value="HELICASE_ATP_BIND_1"/>
    <property type="match status" value="1"/>
</dbReference>
<dbReference type="FunCoup" id="B9RGI1">
    <property type="interactions" value="1393"/>
</dbReference>
<dbReference type="GO" id="GO:0080188">
    <property type="term" value="P:gene silencing by siRNA-directed DNA methylation"/>
    <property type="evidence" value="ECO:0007669"/>
    <property type="project" value="UniProtKB-ARBA"/>
</dbReference>
<dbReference type="EMBL" id="EQ973778">
    <property type="protein sequence ID" value="EEF49636.1"/>
    <property type="molecule type" value="Genomic_DNA"/>
</dbReference>
<dbReference type="Gene3D" id="3.40.50.300">
    <property type="entry name" value="P-loop containing nucleotide triphosphate hydrolases"/>
    <property type="match status" value="1"/>
</dbReference>
<evidence type="ECO:0000256" key="14">
    <source>
        <dbReference type="ARBA" id="ARBA00023163"/>
    </source>
</evidence>
<dbReference type="KEGG" id="rcu:8260732"/>
<dbReference type="GO" id="GO:0016787">
    <property type="term" value="F:hydrolase activity"/>
    <property type="evidence" value="ECO:0007669"/>
    <property type="project" value="UniProtKB-KW"/>
</dbReference>
<evidence type="ECO:0000256" key="3">
    <source>
        <dbReference type="ARBA" id="ARBA00022723"/>
    </source>
</evidence>
<dbReference type="Pfam" id="PF00097">
    <property type="entry name" value="zf-C3HC4"/>
    <property type="match status" value="1"/>
</dbReference>
<dbReference type="InterPro" id="IPR027417">
    <property type="entry name" value="P-loop_NTPase"/>
</dbReference>
<feature type="compositionally biased region" description="Low complexity" evidence="17">
    <location>
        <begin position="1"/>
        <end position="11"/>
    </location>
</feature>
<keyword evidence="7 21" id="KW-0347">Helicase</keyword>
<dbReference type="InterPro" id="IPR000330">
    <property type="entry name" value="SNF2_N"/>
</dbReference>
<dbReference type="SUPFAM" id="SSF57850">
    <property type="entry name" value="RING/U-box"/>
    <property type="match status" value="1"/>
</dbReference>